<evidence type="ECO:0000256" key="14">
    <source>
        <dbReference type="PIRSR" id="PIRSR614732-1"/>
    </source>
</evidence>
<dbReference type="PROSITE" id="PS00156">
    <property type="entry name" value="OMPDECASE"/>
    <property type="match status" value="1"/>
</dbReference>
<keyword evidence="13" id="KW-0511">Multifunctional enzyme</keyword>
<dbReference type="GO" id="GO:0004590">
    <property type="term" value="F:orotidine-5'-phosphate decarboxylase activity"/>
    <property type="evidence" value="ECO:0007669"/>
    <property type="project" value="UniProtKB-EC"/>
</dbReference>
<keyword evidence="8" id="KW-0328">Glycosyltransferase</keyword>
<evidence type="ECO:0000256" key="2">
    <source>
        <dbReference type="ARBA" id="ARBA00004889"/>
    </source>
</evidence>
<evidence type="ECO:0000256" key="4">
    <source>
        <dbReference type="ARBA" id="ARBA00009769"/>
    </source>
</evidence>
<evidence type="ECO:0000256" key="11">
    <source>
        <dbReference type="ARBA" id="ARBA00022975"/>
    </source>
</evidence>
<keyword evidence="10" id="KW-0210">Decarboxylase</keyword>
<accession>A0A7R9BCG0</accession>
<feature type="binding site" evidence="15">
    <location>
        <position position="245"/>
    </location>
    <ligand>
        <name>substrate</name>
    </ligand>
</feature>
<evidence type="ECO:0000256" key="3">
    <source>
        <dbReference type="ARBA" id="ARBA00006221"/>
    </source>
</evidence>
<evidence type="ECO:0000256" key="8">
    <source>
        <dbReference type="ARBA" id="ARBA00022676"/>
    </source>
</evidence>
<sequence length="465" mass="50984">MLRDDRSLLRKLFDLGVVKFGSFTLKSGILSPVYISFRSVVSDCELLTSLSEIIAEVVKRTEGDQVCGVPYGALAIATLVANQCKKPLIICRKEGAKTHGTKQVIEGVFKSGDSCIIIDDVLTSGTSICEVTNILRKEGLTVSNAIVLLDRCQGGAENLREHGIDVQSIFRLDQVIKEYAAMGMIEEELTLKIEKFIAETPTGIVSKIPNYPMQADRLTNSECKLIPKLLSIMKSKQTNLCLSADYTSFEAIEKICHQVGNYICALKVHHDIIEDFSAEKGLMLKELSEKYQFLVVEDRKFADIGNTVKEQYAGKFKVSDWADIVTVHGIAGSGTVEGLKTALPEEMLQERAVLLIAEMSSDGSLAVGDYSKGVLEIAEKFPDFVMGFVCQSRIGSDKFLRWMPGIHLAAEGDSLGQKYKLPEAAVAQGADILIVGRCIINADDPVAVVKECQKRGYAAWDAFGY</sequence>
<evidence type="ECO:0000256" key="1">
    <source>
        <dbReference type="ARBA" id="ARBA00004861"/>
    </source>
</evidence>
<evidence type="ECO:0000256" key="12">
    <source>
        <dbReference type="ARBA" id="ARBA00023239"/>
    </source>
</evidence>
<comment type="similarity">
    <text evidence="3">In the N-terminal section; belongs to the purine/pyrimidine phosphoribosyltransferase family.</text>
</comment>
<evidence type="ECO:0000313" key="18">
    <source>
        <dbReference type="Proteomes" id="UP000678499"/>
    </source>
</evidence>
<dbReference type="EMBL" id="CAJPEX010000046">
    <property type="protein sequence ID" value="CAG0912746.1"/>
    <property type="molecule type" value="Genomic_DNA"/>
</dbReference>
<dbReference type="InterPro" id="IPR018089">
    <property type="entry name" value="OMPdecase_AS"/>
</dbReference>
<keyword evidence="18" id="KW-1185">Reference proteome</keyword>
<dbReference type="Gene3D" id="3.40.50.2020">
    <property type="match status" value="1"/>
</dbReference>
<reference evidence="17" key="1">
    <citation type="submission" date="2020-11" db="EMBL/GenBank/DDBJ databases">
        <authorList>
            <person name="Tran Van P."/>
        </authorList>
    </citation>
    <scope>NUCLEOTIDE SEQUENCE</scope>
</reference>
<dbReference type="InterPro" id="IPR014732">
    <property type="entry name" value="OMPdecase"/>
</dbReference>
<keyword evidence="12" id="KW-0456">Lyase</keyword>
<dbReference type="PANTHER" id="PTHR19278:SF9">
    <property type="entry name" value="URIDINE 5'-MONOPHOSPHATE SYNTHASE"/>
    <property type="match status" value="1"/>
</dbReference>
<name>A0A7R9BCG0_9CRUS</name>
<gene>
    <name evidence="17" type="ORF">NMOB1V02_LOCUS521</name>
</gene>
<evidence type="ECO:0000256" key="7">
    <source>
        <dbReference type="ARBA" id="ARBA00015047"/>
    </source>
</evidence>
<evidence type="ECO:0000256" key="10">
    <source>
        <dbReference type="ARBA" id="ARBA00022793"/>
    </source>
</evidence>
<evidence type="ECO:0000256" key="5">
    <source>
        <dbReference type="ARBA" id="ARBA00011971"/>
    </source>
</evidence>
<evidence type="ECO:0000313" key="17">
    <source>
        <dbReference type="EMBL" id="CAD7272594.1"/>
    </source>
</evidence>
<evidence type="ECO:0000259" key="16">
    <source>
        <dbReference type="SMART" id="SM00934"/>
    </source>
</evidence>
<dbReference type="InterPro" id="IPR004467">
    <property type="entry name" value="Or_phspho_trans_dom"/>
</dbReference>
<feature type="binding site" evidence="15">
    <location>
        <position position="436"/>
    </location>
    <ligand>
        <name>substrate</name>
    </ligand>
</feature>
<dbReference type="Gene3D" id="3.20.20.70">
    <property type="entry name" value="Aldolase class I"/>
    <property type="match status" value="1"/>
</dbReference>
<dbReference type="InterPro" id="IPR023031">
    <property type="entry name" value="OPRT"/>
</dbReference>
<feature type="binding site" evidence="15">
    <location>
        <position position="437"/>
    </location>
    <ligand>
        <name>substrate</name>
    </ligand>
</feature>
<dbReference type="Pfam" id="PF00156">
    <property type="entry name" value="Pribosyltran"/>
    <property type="match status" value="1"/>
</dbReference>
<dbReference type="CDD" id="cd04725">
    <property type="entry name" value="OMP_decarboxylase_like"/>
    <property type="match status" value="1"/>
</dbReference>
<dbReference type="PANTHER" id="PTHR19278">
    <property type="entry name" value="OROTATE PHOSPHORIBOSYLTRANSFERASE"/>
    <property type="match status" value="1"/>
</dbReference>
<dbReference type="Pfam" id="PF00215">
    <property type="entry name" value="OMPdecase"/>
    <property type="match status" value="1"/>
</dbReference>
<comment type="pathway">
    <text evidence="1">Pyrimidine metabolism; UMP biosynthesis via de novo pathway; UMP from orotate: step 2/2.</text>
</comment>
<dbReference type="EC" id="4.1.1.23" evidence="6"/>
<dbReference type="OrthoDB" id="10263753at2759"/>
<dbReference type="UniPathway" id="UPA00070">
    <property type="reaction ID" value="UER00119"/>
</dbReference>
<dbReference type="GO" id="GO:0044205">
    <property type="term" value="P:'de novo' UMP biosynthetic process"/>
    <property type="evidence" value="ECO:0007669"/>
    <property type="project" value="UniProtKB-UniPathway"/>
</dbReference>
<feature type="binding site" evidence="15">
    <location>
        <position position="267"/>
    </location>
    <ligand>
        <name>substrate</name>
    </ligand>
</feature>
<dbReference type="InterPro" id="IPR013785">
    <property type="entry name" value="Aldolase_TIM"/>
</dbReference>
<evidence type="ECO:0000256" key="13">
    <source>
        <dbReference type="ARBA" id="ARBA00023268"/>
    </source>
</evidence>
<protein>
    <recommendedName>
        <fullName evidence="7">Uridine 5'-monophosphate synthase</fullName>
        <ecNumber evidence="5">2.4.2.10</ecNumber>
        <ecNumber evidence="6">4.1.1.23</ecNumber>
    </recommendedName>
</protein>
<dbReference type="GO" id="GO:0006207">
    <property type="term" value="P:'de novo' pyrimidine nucleobase biosynthetic process"/>
    <property type="evidence" value="ECO:0007669"/>
    <property type="project" value="InterPro"/>
</dbReference>
<dbReference type="InterPro" id="IPR001754">
    <property type="entry name" value="OMPdeCOase_dom"/>
</dbReference>
<dbReference type="EMBL" id="OA882083">
    <property type="protein sequence ID" value="CAD7272594.1"/>
    <property type="molecule type" value="Genomic_DNA"/>
</dbReference>
<feature type="binding site" evidence="15">
    <location>
        <position position="360"/>
    </location>
    <ligand>
        <name>substrate</name>
    </ligand>
</feature>
<dbReference type="InterPro" id="IPR011060">
    <property type="entry name" value="RibuloseP-bd_barrel"/>
</dbReference>
<dbReference type="Proteomes" id="UP000678499">
    <property type="component" value="Unassembled WGS sequence"/>
</dbReference>
<dbReference type="SUPFAM" id="SSF53271">
    <property type="entry name" value="PRTase-like"/>
    <property type="match status" value="1"/>
</dbReference>
<feature type="binding site" evidence="15">
    <location>
        <position position="417"/>
    </location>
    <ligand>
        <name>substrate</name>
    </ligand>
</feature>
<feature type="active site" description="For OMPdecase activity" evidence="14">
    <location>
        <position position="303"/>
    </location>
</feature>
<dbReference type="CDD" id="cd06223">
    <property type="entry name" value="PRTases_typeI"/>
    <property type="match status" value="1"/>
</dbReference>
<evidence type="ECO:0000256" key="6">
    <source>
        <dbReference type="ARBA" id="ARBA00012321"/>
    </source>
</evidence>
<dbReference type="GO" id="GO:0004588">
    <property type="term" value="F:orotate phosphoribosyltransferase activity"/>
    <property type="evidence" value="ECO:0007669"/>
    <property type="project" value="UniProtKB-EC"/>
</dbReference>
<feature type="active site" description="For OMPdecase activity" evidence="14">
    <location>
        <position position="298"/>
    </location>
</feature>
<comment type="pathway">
    <text evidence="2">Pyrimidine metabolism; UMP biosynthesis via de novo pathway; UMP from orotate: step 1/2.</text>
</comment>
<feature type="domain" description="Orotidine 5'-phosphate decarboxylase" evidence="16">
    <location>
        <begin position="239"/>
        <end position="452"/>
    </location>
</feature>
<dbReference type="AlphaFoldDB" id="A0A7R9BCG0"/>
<dbReference type="SUPFAM" id="SSF51366">
    <property type="entry name" value="Ribulose-phoshate binding barrel"/>
    <property type="match status" value="1"/>
</dbReference>
<organism evidence="17">
    <name type="scientific">Notodromas monacha</name>
    <dbReference type="NCBI Taxonomy" id="399045"/>
    <lineage>
        <taxon>Eukaryota</taxon>
        <taxon>Metazoa</taxon>
        <taxon>Ecdysozoa</taxon>
        <taxon>Arthropoda</taxon>
        <taxon>Crustacea</taxon>
        <taxon>Oligostraca</taxon>
        <taxon>Ostracoda</taxon>
        <taxon>Podocopa</taxon>
        <taxon>Podocopida</taxon>
        <taxon>Cypridocopina</taxon>
        <taxon>Cypridoidea</taxon>
        <taxon>Cyprididae</taxon>
        <taxon>Notodromas</taxon>
    </lineage>
</organism>
<proteinExistence type="inferred from homology"/>
<dbReference type="NCBIfam" id="TIGR01740">
    <property type="entry name" value="pyrF"/>
    <property type="match status" value="1"/>
</dbReference>
<feature type="active site" description="For OMPdecase activity" evidence="14">
    <location>
        <position position="300"/>
    </location>
</feature>
<keyword evidence="9" id="KW-0808">Transferase</keyword>
<dbReference type="FunFam" id="3.20.20.70:FF:000114">
    <property type="entry name" value="Decarboxylase,orotidine phosphate"/>
    <property type="match status" value="1"/>
</dbReference>
<evidence type="ECO:0000256" key="15">
    <source>
        <dbReference type="PIRSR" id="PIRSR614732-2"/>
    </source>
</evidence>
<dbReference type="InterPro" id="IPR000836">
    <property type="entry name" value="PRTase_dom"/>
</dbReference>
<dbReference type="InterPro" id="IPR029057">
    <property type="entry name" value="PRTase-like"/>
</dbReference>
<evidence type="ECO:0000256" key="9">
    <source>
        <dbReference type="ARBA" id="ARBA00022679"/>
    </source>
</evidence>
<dbReference type="EC" id="2.4.2.10" evidence="5"/>
<dbReference type="SMART" id="SM00934">
    <property type="entry name" value="OMPdecase"/>
    <property type="match status" value="1"/>
</dbReference>
<keyword evidence="11" id="KW-0665">Pyrimidine biosynthesis</keyword>
<dbReference type="NCBIfam" id="TIGR00336">
    <property type="entry name" value="pyrE"/>
    <property type="match status" value="1"/>
</dbReference>
<dbReference type="HAMAP" id="MF_01208">
    <property type="entry name" value="PyrE"/>
    <property type="match status" value="1"/>
</dbReference>
<comment type="similarity">
    <text evidence="4">In the C-terminal section; belongs to the OMP decarboxylase family.</text>
</comment>